<keyword evidence="4" id="KW-1185">Reference proteome</keyword>
<feature type="region of interest" description="Disordered" evidence="1">
    <location>
        <begin position="119"/>
        <end position="189"/>
    </location>
</feature>
<feature type="compositionally biased region" description="Basic and acidic residues" evidence="1">
    <location>
        <begin position="77"/>
        <end position="93"/>
    </location>
</feature>
<protein>
    <submittedName>
        <fullName evidence="3">Uncharacterized protein</fullName>
    </submittedName>
</protein>
<evidence type="ECO:0000256" key="2">
    <source>
        <dbReference type="SAM" id="Phobius"/>
    </source>
</evidence>
<dbReference type="Proteomes" id="UP000654279">
    <property type="component" value="Unassembled WGS sequence"/>
</dbReference>
<keyword evidence="2" id="KW-0812">Transmembrane</keyword>
<evidence type="ECO:0000256" key="1">
    <source>
        <dbReference type="SAM" id="MobiDB-lite"/>
    </source>
</evidence>
<sequence length="189" mass="21337">MNMEWIASVFSGSLDLAMTILAVCMGLVLIVLGVLDRRISRAKVAHAPQAEKLPARQRVSRTLDKWDDGLRNLKDRFFHPRKKEEEAHTPLGEREDDPLMAPIQEGFAHGQAAEIMAEGAAPQADERTEDAGAQWEEYPEQASWPEDEEDGEAWAGEYPQAAQETGIQDEVWPEYPEETQTPENEEEEH</sequence>
<keyword evidence="2" id="KW-0472">Membrane</keyword>
<dbReference type="RefSeq" id="WP_249285647.1">
    <property type="nucleotide sequence ID" value="NZ_JACRSO010000004.1"/>
</dbReference>
<dbReference type="EMBL" id="JACRSO010000004">
    <property type="protein sequence ID" value="MBC8529838.1"/>
    <property type="molecule type" value="Genomic_DNA"/>
</dbReference>
<keyword evidence="2" id="KW-1133">Transmembrane helix</keyword>
<accession>A0A926D148</accession>
<dbReference type="AlphaFoldDB" id="A0A926D148"/>
<organism evidence="3 4">
    <name type="scientific">Luoshenia tenuis</name>
    <dbReference type="NCBI Taxonomy" id="2763654"/>
    <lineage>
        <taxon>Bacteria</taxon>
        <taxon>Bacillati</taxon>
        <taxon>Bacillota</taxon>
        <taxon>Clostridia</taxon>
        <taxon>Christensenellales</taxon>
        <taxon>Christensenellaceae</taxon>
        <taxon>Luoshenia</taxon>
    </lineage>
</organism>
<proteinExistence type="predicted"/>
<comment type="caution">
    <text evidence="3">The sequence shown here is derived from an EMBL/GenBank/DDBJ whole genome shotgun (WGS) entry which is preliminary data.</text>
</comment>
<feature type="region of interest" description="Disordered" evidence="1">
    <location>
        <begin position="77"/>
        <end position="99"/>
    </location>
</feature>
<evidence type="ECO:0000313" key="4">
    <source>
        <dbReference type="Proteomes" id="UP000654279"/>
    </source>
</evidence>
<name>A0A926D148_9FIRM</name>
<gene>
    <name evidence="3" type="ORF">H8699_10405</name>
</gene>
<reference evidence="3" key="1">
    <citation type="submission" date="2020-08" db="EMBL/GenBank/DDBJ databases">
        <title>Genome public.</title>
        <authorList>
            <person name="Liu C."/>
            <person name="Sun Q."/>
        </authorList>
    </citation>
    <scope>NUCLEOTIDE SEQUENCE</scope>
    <source>
        <strain evidence="3">NSJ-44</strain>
    </source>
</reference>
<evidence type="ECO:0000313" key="3">
    <source>
        <dbReference type="EMBL" id="MBC8529838.1"/>
    </source>
</evidence>
<feature type="transmembrane region" description="Helical" evidence="2">
    <location>
        <begin position="16"/>
        <end position="35"/>
    </location>
</feature>